<evidence type="ECO:0000256" key="8">
    <source>
        <dbReference type="ARBA" id="ARBA00022827"/>
    </source>
</evidence>
<evidence type="ECO:0000256" key="16">
    <source>
        <dbReference type="ARBA" id="ARBA00023136"/>
    </source>
</evidence>
<evidence type="ECO:0000256" key="5">
    <source>
        <dbReference type="ARBA" id="ARBA00022630"/>
    </source>
</evidence>
<evidence type="ECO:0000256" key="9">
    <source>
        <dbReference type="ARBA" id="ARBA00022946"/>
    </source>
</evidence>
<evidence type="ECO:0000256" key="15">
    <source>
        <dbReference type="ARBA" id="ARBA00023128"/>
    </source>
</evidence>
<feature type="domain" description="ETF-QO/FixX C-terminal" evidence="19">
    <location>
        <begin position="567"/>
        <end position="675"/>
    </location>
</feature>
<keyword evidence="5 18" id="KW-0285">Flavoprotein</keyword>
<keyword evidence="11 18" id="KW-0560">Oxidoreductase</keyword>
<keyword evidence="9" id="KW-0809">Transit peptide</keyword>
<evidence type="ECO:0000259" key="20">
    <source>
        <dbReference type="Pfam" id="PF21162"/>
    </source>
</evidence>
<keyword evidence="10 18" id="KW-0249">Electron transport</keyword>
<comment type="cofactor">
    <cofactor evidence="18">
        <name>[4Fe-4S] cluster</name>
        <dbReference type="ChEBI" id="CHEBI:49883"/>
    </cofactor>
    <text evidence="18">Binds 1 [4Fe-4S] cluster.</text>
</comment>
<organism evidence="21 22">
    <name type="scientific">Zingiber officinale</name>
    <name type="common">Ginger</name>
    <name type="synonym">Amomum zingiber</name>
    <dbReference type="NCBI Taxonomy" id="94328"/>
    <lineage>
        <taxon>Eukaryota</taxon>
        <taxon>Viridiplantae</taxon>
        <taxon>Streptophyta</taxon>
        <taxon>Embryophyta</taxon>
        <taxon>Tracheophyta</taxon>
        <taxon>Spermatophyta</taxon>
        <taxon>Magnoliopsida</taxon>
        <taxon>Liliopsida</taxon>
        <taxon>Zingiberales</taxon>
        <taxon>Zingiberaceae</taxon>
        <taxon>Zingiber</taxon>
    </lineage>
</organism>
<dbReference type="Pfam" id="PF21162">
    <property type="entry name" value="ETFQO_UQ-bd"/>
    <property type="match status" value="1"/>
</dbReference>
<dbReference type="SUPFAM" id="SSF54373">
    <property type="entry name" value="FAD-linked reductases, C-terminal domain"/>
    <property type="match status" value="1"/>
</dbReference>
<dbReference type="GO" id="GO:0005743">
    <property type="term" value="C:mitochondrial inner membrane"/>
    <property type="evidence" value="ECO:0007669"/>
    <property type="project" value="UniProtKB-SubCell"/>
</dbReference>
<dbReference type="Pfam" id="PF13450">
    <property type="entry name" value="NAD_binding_8"/>
    <property type="match status" value="1"/>
</dbReference>
<dbReference type="InterPro" id="IPR049398">
    <property type="entry name" value="ETF-QO/FixC_UQ-bd"/>
</dbReference>
<feature type="domain" description="ETF-QO/FixC ubiquinone-binding" evidence="20">
    <location>
        <begin position="342"/>
        <end position="431"/>
    </location>
</feature>
<evidence type="ECO:0000256" key="7">
    <source>
        <dbReference type="ARBA" id="ARBA00022792"/>
    </source>
</evidence>
<dbReference type="SUPFAM" id="SSF51905">
    <property type="entry name" value="FAD/NAD(P)-binding domain"/>
    <property type="match status" value="1"/>
</dbReference>
<dbReference type="SUPFAM" id="SSF54862">
    <property type="entry name" value="4Fe-4S ferredoxins"/>
    <property type="match status" value="1"/>
</dbReference>
<dbReference type="InterPro" id="IPR036188">
    <property type="entry name" value="FAD/NAD-bd_sf"/>
</dbReference>
<reference evidence="21 22" key="1">
    <citation type="submission" date="2020-08" db="EMBL/GenBank/DDBJ databases">
        <title>Plant Genome Project.</title>
        <authorList>
            <person name="Zhang R.-G."/>
        </authorList>
    </citation>
    <scope>NUCLEOTIDE SEQUENCE [LARGE SCALE GENOMIC DNA]</scope>
    <source>
        <tissue evidence="21">Rhizome</tissue>
    </source>
</reference>
<dbReference type="PANTHER" id="PTHR10617">
    <property type="entry name" value="ELECTRON TRANSFER FLAVOPROTEIN-UBIQUINONE OXIDOREDUCTASE"/>
    <property type="match status" value="1"/>
</dbReference>
<comment type="similarity">
    <text evidence="3">Belongs to the ETF-QO/FixC family.</text>
</comment>
<dbReference type="GO" id="GO:0046872">
    <property type="term" value="F:metal ion binding"/>
    <property type="evidence" value="ECO:0007669"/>
    <property type="project" value="UniProtKB-KW"/>
</dbReference>
<evidence type="ECO:0000256" key="17">
    <source>
        <dbReference type="ARBA" id="ARBA00052682"/>
    </source>
</evidence>
<keyword evidence="14 18" id="KW-0830">Ubiquinone</keyword>
<keyword evidence="22" id="KW-1185">Reference proteome</keyword>
<gene>
    <name evidence="21" type="ORF">ZIOFF_044190</name>
</gene>
<dbReference type="Proteomes" id="UP000734854">
    <property type="component" value="Unassembled WGS sequence"/>
</dbReference>
<accession>A0A8J5KUC1</accession>
<dbReference type="PANTHER" id="PTHR10617:SF107">
    <property type="entry name" value="ELECTRON TRANSFER FLAVOPROTEIN-UBIQUINONE OXIDOREDUCTASE, MITOCHONDRIAL"/>
    <property type="match status" value="1"/>
</dbReference>
<dbReference type="Gene3D" id="3.30.9.90">
    <property type="match status" value="2"/>
</dbReference>
<evidence type="ECO:0000256" key="11">
    <source>
        <dbReference type="ARBA" id="ARBA00023002"/>
    </source>
</evidence>
<comment type="cofactor">
    <cofactor evidence="1 18">
        <name>FAD</name>
        <dbReference type="ChEBI" id="CHEBI:57692"/>
    </cofactor>
</comment>
<evidence type="ECO:0000256" key="14">
    <source>
        <dbReference type="ARBA" id="ARBA00023075"/>
    </source>
</evidence>
<dbReference type="InterPro" id="IPR040156">
    <property type="entry name" value="ETF-QO"/>
</dbReference>
<evidence type="ECO:0000256" key="12">
    <source>
        <dbReference type="ARBA" id="ARBA00023004"/>
    </source>
</evidence>
<sequence length="677" mass="74518">MYRSLISAFSSKSRSISSCCVKPSSISRLTTSPLQAPIVSSALPTARSLLSDALDPPTPAGLTRSIIRHRGFLGDCRVIGRSRGYASGSGDREMMEYDVVIVGAGPAGLSAAIRLKQMCLERNVDLSVCVLEKGPEVGAHIISGNVFEPRALDELIPQWRHEGAPVEVPVSSDKFWLLTESHSLALPSPFDNKGNYVIRFEASPYCYYLLHFAFSSPYEFGICASTPFSNITVAWGRATGQGWGLHRFCVGGRAGKPCRADERTPPSHCSLSQLVRWMASKAEEIGVEIYPGFAASEILYDANDRVVGVATNDMGVAKDGSKRETFQRGRVTLLAEGCRGSLSEVWEVEEEKHNPGAVLHTIGWPLDMKTYGGSFLYHMSNRQIAIGLVIALNYQNPYLSPYDEFQRFKHHPAIKPLLSGGTVLEYGARTLNEGGFQSIPYPVFPGGAIIGCSAGFLDVPKIKGTHTAMKSGMLAGEAAFKVLIEGAKMEMYWDNLKKSWVWDDLKRARNYRPAFNYGLISGLAFSALERYIFRGRLPLTLKHGKPDHKATHISSMHTPIQYPKPDGQISFDVPTSLYRPCTAELSSTNHEHNQPAHLHLKDPTLPESVNLPLYGGPESRYCPARVYEYAPDENQVMKLQINAQNCLHCKACDIKDPRQNIEWTVPEGGGGPGYTVM</sequence>
<evidence type="ECO:0000256" key="4">
    <source>
        <dbReference type="ARBA" id="ARBA00022448"/>
    </source>
</evidence>
<evidence type="ECO:0000313" key="22">
    <source>
        <dbReference type="Proteomes" id="UP000734854"/>
    </source>
</evidence>
<keyword evidence="13 18" id="KW-0411">Iron-sulfur</keyword>
<evidence type="ECO:0000313" key="21">
    <source>
        <dbReference type="EMBL" id="KAG6496329.1"/>
    </source>
</evidence>
<comment type="catalytic activity">
    <reaction evidence="17 18">
        <text>a ubiquinone + reduced [electron-transfer flavoprotein] = a ubiquinol + oxidized [electron-transfer flavoprotein] + H(+)</text>
        <dbReference type="Rhea" id="RHEA:24052"/>
        <dbReference type="Rhea" id="RHEA-COMP:9565"/>
        <dbReference type="Rhea" id="RHEA-COMP:9566"/>
        <dbReference type="Rhea" id="RHEA-COMP:10685"/>
        <dbReference type="Rhea" id="RHEA-COMP:10686"/>
        <dbReference type="ChEBI" id="CHEBI:15378"/>
        <dbReference type="ChEBI" id="CHEBI:16389"/>
        <dbReference type="ChEBI" id="CHEBI:17976"/>
        <dbReference type="ChEBI" id="CHEBI:57692"/>
        <dbReference type="ChEBI" id="CHEBI:58307"/>
        <dbReference type="EC" id="1.5.5.1"/>
    </reaction>
</comment>
<dbReference type="Pfam" id="PF05187">
    <property type="entry name" value="Fer4_ETF_QO"/>
    <property type="match status" value="1"/>
</dbReference>
<comment type="subcellular location">
    <subcellularLocation>
        <location evidence="2">Mitochondrion inner membrane</location>
    </subcellularLocation>
</comment>
<keyword evidence="8 18" id="KW-0274">FAD</keyword>
<dbReference type="EC" id="1.5.5.1" evidence="18"/>
<evidence type="ECO:0000256" key="18">
    <source>
        <dbReference type="RuleBase" id="RU366068"/>
    </source>
</evidence>
<keyword evidence="4 18" id="KW-0813">Transport</keyword>
<keyword evidence="15" id="KW-0496">Mitochondrion</keyword>
<evidence type="ECO:0000256" key="6">
    <source>
        <dbReference type="ARBA" id="ARBA00022723"/>
    </source>
</evidence>
<proteinExistence type="inferred from homology"/>
<evidence type="ECO:0000256" key="13">
    <source>
        <dbReference type="ARBA" id="ARBA00023014"/>
    </source>
</evidence>
<dbReference type="InterPro" id="IPR007859">
    <property type="entry name" value="ETF-QO/FixX_C"/>
</dbReference>
<name>A0A8J5KUC1_ZINOF</name>
<dbReference type="EMBL" id="JACMSC010000012">
    <property type="protein sequence ID" value="KAG6496329.1"/>
    <property type="molecule type" value="Genomic_DNA"/>
</dbReference>
<dbReference type="GO" id="GO:0051539">
    <property type="term" value="F:4 iron, 4 sulfur cluster binding"/>
    <property type="evidence" value="ECO:0007669"/>
    <property type="project" value="UniProtKB-UniRule"/>
</dbReference>
<evidence type="ECO:0000256" key="3">
    <source>
        <dbReference type="ARBA" id="ARBA00006796"/>
    </source>
</evidence>
<keyword evidence="12 18" id="KW-0408">Iron</keyword>
<evidence type="ECO:0000259" key="19">
    <source>
        <dbReference type="Pfam" id="PF05187"/>
    </source>
</evidence>
<dbReference type="Gene3D" id="3.30.70.20">
    <property type="match status" value="1"/>
</dbReference>
<comment type="function">
    <text evidence="18">Accepts electrons from ETF and reduces ubiquinone.</text>
</comment>
<evidence type="ECO:0000256" key="2">
    <source>
        <dbReference type="ARBA" id="ARBA00004273"/>
    </source>
</evidence>
<keyword evidence="7" id="KW-0999">Mitochondrion inner membrane</keyword>
<dbReference type="Gene3D" id="3.50.50.60">
    <property type="entry name" value="FAD/NAD(P)-binding domain"/>
    <property type="match status" value="3"/>
</dbReference>
<keyword evidence="16" id="KW-0472">Membrane</keyword>
<evidence type="ECO:0000256" key="1">
    <source>
        <dbReference type="ARBA" id="ARBA00001974"/>
    </source>
</evidence>
<protein>
    <recommendedName>
        <fullName evidence="18">Electron transfer flavoprotein-ubiquinone oxidoreductase</fullName>
        <shortName evidence="18">ETF-QO</shortName>
        <ecNumber evidence="18">1.5.5.1</ecNumber>
    </recommendedName>
</protein>
<comment type="caution">
    <text evidence="21">The sequence shown here is derived from an EMBL/GenBank/DDBJ whole genome shotgun (WGS) entry which is preliminary data.</text>
</comment>
<dbReference type="GO" id="GO:0004174">
    <property type="term" value="F:electron-transferring-flavoprotein dehydrogenase activity"/>
    <property type="evidence" value="ECO:0007669"/>
    <property type="project" value="UniProtKB-UniRule"/>
</dbReference>
<dbReference type="AlphaFoldDB" id="A0A8J5KUC1"/>
<evidence type="ECO:0000256" key="10">
    <source>
        <dbReference type="ARBA" id="ARBA00022982"/>
    </source>
</evidence>
<dbReference type="FunFam" id="3.30.70.20:FF:000015">
    <property type="entry name" value="Electron transfer flavoprotein-ubiquinone oxidoreductase"/>
    <property type="match status" value="1"/>
</dbReference>
<keyword evidence="6 18" id="KW-0479">Metal-binding</keyword>